<dbReference type="InterPro" id="IPR014729">
    <property type="entry name" value="Rossmann-like_a/b/a_fold"/>
</dbReference>
<dbReference type="AlphaFoldDB" id="A0A521DUT3"/>
<keyword evidence="1" id="KW-0813">Transport</keyword>
<dbReference type="EMBL" id="FXTK01000010">
    <property type="protein sequence ID" value="SMO75479.1"/>
    <property type="molecule type" value="Genomic_DNA"/>
</dbReference>
<feature type="non-terminal residue" evidence="3">
    <location>
        <position position="83"/>
    </location>
</feature>
<keyword evidence="1" id="KW-0249">Electron transport</keyword>
<dbReference type="Pfam" id="PF01012">
    <property type="entry name" value="ETF"/>
    <property type="match status" value="1"/>
</dbReference>
<organism evidence="3 4">
    <name type="scientific">Paracoccus laeviglucosivorans</name>
    <dbReference type="NCBI Taxonomy" id="1197861"/>
    <lineage>
        <taxon>Bacteria</taxon>
        <taxon>Pseudomonadati</taxon>
        <taxon>Pseudomonadota</taxon>
        <taxon>Alphaproteobacteria</taxon>
        <taxon>Rhodobacterales</taxon>
        <taxon>Paracoccaceae</taxon>
        <taxon>Paracoccus</taxon>
    </lineage>
</organism>
<dbReference type="InterPro" id="IPR014730">
    <property type="entry name" value="ETF_a/b_N"/>
</dbReference>
<sequence length="83" mass="7960">MAVLLLGEVTNGELNLDATAKAVKAVAGLGDVTVLCAGAQAAGAAAEAAKIAGVAKVLVAEAPLYGHRLAEPVAALIVALAGD</sequence>
<evidence type="ECO:0000313" key="3">
    <source>
        <dbReference type="EMBL" id="SMO75479.1"/>
    </source>
</evidence>
<evidence type="ECO:0000313" key="4">
    <source>
        <dbReference type="Proteomes" id="UP000319014"/>
    </source>
</evidence>
<accession>A0A521DUT3</accession>
<feature type="domain" description="Electron transfer flavoprotein alpha/beta-subunit N-terminal" evidence="2">
    <location>
        <begin position="14"/>
        <end position="82"/>
    </location>
</feature>
<reference evidence="3 4" key="1">
    <citation type="submission" date="2017-05" db="EMBL/GenBank/DDBJ databases">
        <authorList>
            <person name="Varghese N."/>
            <person name="Submissions S."/>
        </authorList>
    </citation>
    <scope>NUCLEOTIDE SEQUENCE [LARGE SCALE GENOMIC DNA]</scope>
    <source>
        <strain evidence="3 4">DSM 100094</strain>
    </source>
</reference>
<evidence type="ECO:0000259" key="2">
    <source>
        <dbReference type="Pfam" id="PF01012"/>
    </source>
</evidence>
<dbReference type="Proteomes" id="UP000319014">
    <property type="component" value="Unassembled WGS sequence"/>
</dbReference>
<dbReference type="Gene3D" id="3.40.50.620">
    <property type="entry name" value="HUPs"/>
    <property type="match status" value="1"/>
</dbReference>
<proteinExistence type="predicted"/>
<dbReference type="SUPFAM" id="SSF52402">
    <property type="entry name" value="Adenine nucleotide alpha hydrolases-like"/>
    <property type="match status" value="1"/>
</dbReference>
<gene>
    <name evidence="3" type="ORF">SAMN06265221_1101</name>
</gene>
<protein>
    <submittedName>
        <fullName evidence="3">Electron transfer flavoprotein domain-containing protein</fullName>
    </submittedName>
</protein>
<evidence type="ECO:0000256" key="1">
    <source>
        <dbReference type="ARBA" id="ARBA00022982"/>
    </source>
</evidence>
<keyword evidence="4" id="KW-1185">Reference proteome</keyword>
<name>A0A521DUT3_9RHOB</name>